<dbReference type="InterPro" id="IPR011852">
    <property type="entry name" value="TRAP_TAXI"/>
</dbReference>
<gene>
    <name evidence="2" type="ORF">KHM83_18235</name>
</gene>
<dbReference type="Pfam" id="PF16868">
    <property type="entry name" value="NMT1_3"/>
    <property type="match status" value="1"/>
</dbReference>
<dbReference type="Gene3D" id="3.40.190.10">
    <property type="entry name" value="Periplasmic binding protein-like II"/>
    <property type="match status" value="2"/>
</dbReference>
<keyword evidence="3" id="KW-1185">Reference proteome</keyword>
<dbReference type="RefSeq" id="WP_213238468.1">
    <property type="nucleotide sequence ID" value="NZ_JAHBCL010000048.1"/>
</dbReference>
<dbReference type="PROSITE" id="PS51257">
    <property type="entry name" value="PROKAR_LIPOPROTEIN"/>
    <property type="match status" value="1"/>
</dbReference>
<dbReference type="PANTHER" id="PTHR42941:SF1">
    <property type="entry name" value="SLL1037 PROTEIN"/>
    <property type="match status" value="1"/>
</dbReference>
<name>A0ABS5PU43_9FIRM</name>
<organism evidence="2 3">
    <name type="scientific">Fusibacter paucivorans</name>
    <dbReference type="NCBI Taxonomy" id="76009"/>
    <lineage>
        <taxon>Bacteria</taxon>
        <taxon>Bacillati</taxon>
        <taxon>Bacillota</taxon>
        <taxon>Clostridia</taxon>
        <taxon>Eubacteriales</taxon>
        <taxon>Eubacteriales Family XII. Incertae Sedis</taxon>
        <taxon>Fusibacter</taxon>
    </lineage>
</organism>
<comment type="caution">
    <text evidence="2">The sequence shown here is derived from an EMBL/GenBank/DDBJ whole genome shotgun (WGS) entry which is preliminary data.</text>
</comment>
<accession>A0ABS5PU43</accession>
<dbReference type="NCBIfam" id="TIGR02122">
    <property type="entry name" value="TRAP_TAXI"/>
    <property type="match status" value="1"/>
</dbReference>
<evidence type="ECO:0000313" key="2">
    <source>
        <dbReference type="EMBL" id="MBS7528611.1"/>
    </source>
</evidence>
<dbReference type="EMBL" id="JAHBCL010000048">
    <property type="protein sequence ID" value="MBS7528611.1"/>
    <property type="molecule type" value="Genomic_DNA"/>
</dbReference>
<dbReference type="Proteomes" id="UP000746471">
    <property type="component" value="Unassembled WGS sequence"/>
</dbReference>
<proteinExistence type="predicted"/>
<dbReference type="PANTHER" id="PTHR42941">
    <property type="entry name" value="SLL1037 PROTEIN"/>
    <property type="match status" value="1"/>
</dbReference>
<dbReference type="SUPFAM" id="SSF53850">
    <property type="entry name" value="Periplasmic binding protein-like II"/>
    <property type="match status" value="1"/>
</dbReference>
<sequence>MIKNGFVKLLMVLMIGMLILGGCSTPADSSGSTAGESSSTATETSADSGSTLDRSKYFITVATGPTSGLYYPIGGAFSSVFQNKLGYKSSAQSTGASVENINLILNSDAELAITMSDSVAQAYSAFGAFEDKEPASNLRALMGLYPNYVQLVTTDKTGITKFEDLKGKRVGVGAPNSGVELNARMMYEAHGMSYEDSEVDYLNYGEAIDQMKNNLVDAVFVTSGIPNATVMELGTVANIVVVPIEGEGLKNLITKYPFFVEATIPSDVYGTTTDVTTATVRNLLLVREDLPEDVVYDLTKGIFDNISDIKASHATAEKHISLENALIGVDIPLHPGALKYYEEQGIK</sequence>
<reference evidence="2 3" key="1">
    <citation type="submission" date="2021-05" db="EMBL/GenBank/DDBJ databases">
        <title>Fusibacter ferrireducens sp. nov., an anaerobic, sulfur- and Fe-reducing bacterium isolated from the mangrove sediment.</title>
        <authorList>
            <person name="Qiu D."/>
        </authorList>
    </citation>
    <scope>NUCLEOTIDE SEQUENCE [LARGE SCALE GENOMIC DNA]</scope>
    <source>
        <strain evidence="2 3">DSM 12116</strain>
    </source>
</reference>
<evidence type="ECO:0000313" key="3">
    <source>
        <dbReference type="Proteomes" id="UP000746471"/>
    </source>
</evidence>
<feature type="region of interest" description="Disordered" evidence="1">
    <location>
        <begin position="30"/>
        <end position="50"/>
    </location>
</feature>
<evidence type="ECO:0000256" key="1">
    <source>
        <dbReference type="SAM" id="MobiDB-lite"/>
    </source>
</evidence>
<protein>
    <submittedName>
        <fullName evidence="2">TAXI family TRAP transporter solute-binding subunit</fullName>
    </submittedName>
</protein>
<dbReference type="CDD" id="cd13567">
    <property type="entry name" value="PBP2_TtGluBP"/>
    <property type="match status" value="1"/>
</dbReference>